<feature type="chain" id="PRO_5012070120" evidence="1">
    <location>
        <begin position="21"/>
        <end position="51"/>
    </location>
</feature>
<dbReference type="STRING" id="1121884.SAMN02745131_02474"/>
<reference evidence="2 3" key="1">
    <citation type="submission" date="2016-11" db="EMBL/GenBank/DDBJ databases">
        <authorList>
            <person name="Jaros S."/>
            <person name="Januszkiewicz K."/>
            <person name="Wedrychowicz H."/>
        </authorList>
    </citation>
    <scope>NUCLEOTIDE SEQUENCE [LARGE SCALE GENOMIC DNA]</scope>
    <source>
        <strain evidence="2 3">DSM 18119</strain>
    </source>
</reference>
<feature type="signal peptide" evidence="1">
    <location>
        <begin position="1"/>
        <end position="20"/>
    </location>
</feature>
<gene>
    <name evidence="2" type="ORF">SAMN02745131_02474</name>
</gene>
<name>A0A1M5B9C5_9BACT</name>
<evidence type="ECO:0000256" key="1">
    <source>
        <dbReference type="SAM" id="SignalP"/>
    </source>
</evidence>
<accession>A0A1M5B9C5</accession>
<evidence type="ECO:0000313" key="3">
    <source>
        <dbReference type="Proteomes" id="UP000184048"/>
    </source>
</evidence>
<keyword evidence="3" id="KW-1185">Reference proteome</keyword>
<dbReference type="Proteomes" id="UP000184048">
    <property type="component" value="Unassembled WGS sequence"/>
</dbReference>
<feature type="non-terminal residue" evidence="2">
    <location>
        <position position="51"/>
    </location>
</feature>
<organism evidence="2 3">
    <name type="scientific">Flavisolibacter ginsengisoli DSM 18119</name>
    <dbReference type="NCBI Taxonomy" id="1121884"/>
    <lineage>
        <taxon>Bacteria</taxon>
        <taxon>Pseudomonadati</taxon>
        <taxon>Bacteroidota</taxon>
        <taxon>Chitinophagia</taxon>
        <taxon>Chitinophagales</taxon>
        <taxon>Chitinophagaceae</taxon>
        <taxon>Flavisolibacter</taxon>
    </lineage>
</organism>
<evidence type="ECO:0000313" key="2">
    <source>
        <dbReference type="EMBL" id="SHF39006.1"/>
    </source>
</evidence>
<sequence>MKNISLFFLCAILTAYRIFAQPGFSSVTNLTSLPIVFNTSDNPQSKVWTYA</sequence>
<protein>
    <submittedName>
        <fullName evidence="2">Uncharacterized protein</fullName>
    </submittedName>
</protein>
<dbReference type="AlphaFoldDB" id="A0A1M5B9C5"/>
<proteinExistence type="predicted"/>
<dbReference type="EMBL" id="FQUU01000010">
    <property type="protein sequence ID" value="SHF39006.1"/>
    <property type="molecule type" value="Genomic_DNA"/>
</dbReference>
<keyword evidence="1" id="KW-0732">Signal</keyword>